<reference evidence="1" key="1">
    <citation type="submission" date="2023-06" db="EMBL/GenBank/DDBJ databases">
        <authorList>
            <person name="Noh H."/>
        </authorList>
    </citation>
    <scope>NUCLEOTIDE SEQUENCE</scope>
    <source>
        <strain evidence="1">DUCC20226</strain>
    </source>
</reference>
<dbReference type="Proteomes" id="UP001265746">
    <property type="component" value="Unassembled WGS sequence"/>
</dbReference>
<organism evidence="1 2">
    <name type="scientific">Phomopsis amygdali</name>
    <name type="common">Fusicoccum amygdali</name>
    <dbReference type="NCBI Taxonomy" id="1214568"/>
    <lineage>
        <taxon>Eukaryota</taxon>
        <taxon>Fungi</taxon>
        <taxon>Dikarya</taxon>
        <taxon>Ascomycota</taxon>
        <taxon>Pezizomycotina</taxon>
        <taxon>Sordariomycetes</taxon>
        <taxon>Sordariomycetidae</taxon>
        <taxon>Diaporthales</taxon>
        <taxon>Diaporthaceae</taxon>
        <taxon>Diaporthe</taxon>
    </lineage>
</organism>
<protein>
    <submittedName>
        <fullName evidence="1">Uncharacterized protein</fullName>
    </submittedName>
</protein>
<evidence type="ECO:0000313" key="1">
    <source>
        <dbReference type="EMBL" id="KAK2600602.1"/>
    </source>
</evidence>
<evidence type="ECO:0000313" key="2">
    <source>
        <dbReference type="Proteomes" id="UP001265746"/>
    </source>
</evidence>
<accession>A0AAD9S6A5</accession>
<gene>
    <name evidence="1" type="ORF">N8I77_010124</name>
</gene>
<dbReference type="EMBL" id="JAUJFL010000006">
    <property type="protein sequence ID" value="KAK2600602.1"/>
    <property type="molecule type" value="Genomic_DNA"/>
</dbReference>
<proteinExistence type="predicted"/>
<sequence length="121" mass="13840">MAYPHGGDTWGYEGWTFAKTLSHLPRLKTCRLADSNPVDSEDIHGYYLGDFIEPEDSTPGFKNRRIMLQGLSDAGCRRASILCEDPFYTAIVIQKFRAEYRHPVYEKEVLRDSGVPPSRQQ</sequence>
<dbReference type="AlphaFoldDB" id="A0AAD9S6A5"/>
<name>A0AAD9S6A5_PHOAM</name>
<keyword evidence="2" id="KW-1185">Reference proteome</keyword>
<comment type="caution">
    <text evidence="1">The sequence shown here is derived from an EMBL/GenBank/DDBJ whole genome shotgun (WGS) entry which is preliminary data.</text>
</comment>